<dbReference type="CDD" id="cd00093">
    <property type="entry name" value="HTH_XRE"/>
    <property type="match status" value="1"/>
</dbReference>
<protein>
    <recommendedName>
        <fullName evidence="2">HTH cro/C1-type domain-containing protein</fullName>
    </recommendedName>
</protein>
<dbReference type="EMBL" id="JGZN01000008">
    <property type="protein sequence ID" value="KFI92474.1"/>
    <property type="molecule type" value="Genomic_DNA"/>
</dbReference>
<name>A0A087DAC4_9BIFI</name>
<proteinExistence type="predicted"/>
<reference evidence="3 4" key="1">
    <citation type="submission" date="2014-03" db="EMBL/GenBank/DDBJ databases">
        <title>Genomics of Bifidobacteria.</title>
        <authorList>
            <person name="Ventura M."/>
            <person name="Milani C."/>
            <person name="Lugli G.A."/>
        </authorList>
    </citation>
    <scope>NUCLEOTIDE SEQUENCE [LARGE SCALE GENOMIC DNA]</scope>
    <source>
        <strain evidence="3 4">DSM 23967</strain>
    </source>
</reference>
<dbReference type="Proteomes" id="UP000029066">
    <property type="component" value="Unassembled WGS sequence"/>
</dbReference>
<dbReference type="SUPFAM" id="SSF47413">
    <property type="entry name" value="lambda repressor-like DNA-binding domains"/>
    <property type="match status" value="1"/>
</dbReference>
<feature type="region of interest" description="Disordered" evidence="1">
    <location>
        <begin position="76"/>
        <end position="128"/>
    </location>
</feature>
<dbReference type="AlphaFoldDB" id="A0A087DAC4"/>
<dbReference type="STRING" id="1437607.BISA_0876"/>
<dbReference type="GO" id="GO:0003677">
    <property type="term" value="F:DNA binding"/>
    <property type="evidence" value="ECO:0007669"/>
    <property type="project" value="InterPro"/>
</dbReference>
<dbReference type="Gene3D" id="1.10.260.40">
    <property type="entry name" value="lambda repressor-like DNA-binding domains"/>
    <property type="match status" value="1"/>
</dbReference>
<sequence length="128" mass="14433">MDMNEATSKAIAAERSAAHLTIKELAKKANLNERTLIRLLQNERNINVIQLAQLAEVFGVYPHELIESAERFIERSERGPVSLDTDSGERPSVDIDDLSDRIAAHPEQFDLASNIDPHKEDEMNTPRE</sequence>
<evidence type="ECO:0000259" key="2">
    <source>
        <dbReference type="PROSITE" id="PS50943"/>
    </source>
</evidence>
<feature type="compositionally biased region" description="Basic and acidic residues" evidence="1">
    <location>
        <begin position="116"/>
        <end position="128"/>
    </location>
</feature>
<evidence type="ECO:0000313" key="4">
    <source>
        <dbReference type="Proteomes" id="UP000029066"/>
    </source>
</evidence>
<dbReference type="SMART" id="SM00530">
    <property type="entry name" value="HTH_XRE"/>
    <property type="match status" value="1"/>
</dbReference>
<evidence type="ECO:0000256" key="1">
    <source>
        <dbReference type="SAM" id="MobiDB-lite"/>
    </source>
</evidence>
<evidence type="ECO:0000313" key="3">
    <source>
        <dbReference type="EMBL" id="KFI92474.1"/>
    </source>
</evidence>
<dbReference type="OrthoDB" id="3232303at2"/>
<dbReference type="InterPro" id="IPR001387">
    <property type="entry name" value="Cro/C1-type_HTH"/>
</dbReference>
<feature type="compositionally biased region" description="Basic and acidic residues" evidence="1">
    <location>
        <begin position="87"/>
        <end position="108"/>
    </location>
</feature>
<accession>A0A087DAC4</accession>
<dbReference type="Pfam" id="PF01381">
    <property type="entry name" value="HTH_3"/>
    <property type="match status" value="1"/>
</dbReference>
<feature type="domain" description="HTH cro/C1-type" evidence="2">
    <location>
        <begin position="11"/>
        <end position="65"/>
    </location>
</feature>
<dbReference type="InterPro" id="IPR010982">
    <property type="entry name" value="Lambda_DNA-bd_dom_sf"/>
</dbReference>
<organism evidence="3 4">
    <name type="scientific">Bifidobacterium saguini DSM 23967</name>
    <dbReference type="NCBI Taxonomy" id="1437607"/>
    <lineage>
        <taxon>Bacteria</taxon>
        <taxon>Bacillati</taxon>
        <taxon>Actinomycetota</taxon>
        <taxon>Actinomycetes</taxon>
        <taxon>Bifidobacteriales</taxon>
        <taxon>Bifidobacteriaceae</taxon>
        <taxon>Bifidobacterium</taxon>
    </lineage>
</organism>
<dbReference type="PROSITE" id="PS50943">
    <property type="entry name" value="HTH_CROC1"/>
    <property type="match status" value="1"/>
</dbReference>
<gene>
    <name evidence="3" type="ORF">BISA_0876</name>
</gene>
<dbReference type="RefSeq" id="WP_033891109.1">
    <property type="nucleotide sequence ID" value="NZ_JDUT01000010.1"/>
</dbReference>
<comment type="caution">
    <text evidence="3">The sequence shown here is derived from an EMBL/GenBank/DDBJ whole genome shotgun (WGS) entry which is preliminary data.</text>
</comment>